<dbReference type="PANTHER" id="PTHR42999">
    <property type="entry name" value="ANTIBIOTIC RESISTANCE PROTEIN MCBG"/>
    <property type="match status" value="1"/>
</dbReference>
<dbReference type="RefSeq" id="WP_141642378.1">
    <property type="nucleotide sequence ID" value="NZ_VIFM01000032.1"/>
</dbReference>
<dbReference type="InterPro" id="IPR052949">
    <property type="entry name" value="PA_immunity-related"/>
</dbReference>
<dbReference type="Pfam" id="PF13599">
    <property type="entry name" value="Pentapeptide_4"/>
    <property type="match status" value="1"/>
</dbReference>
<keyword evidence="2" id="KW-1185">Reference proteome</keyword>
<sequence>MSETDGAGAEGTQRLLRETYFENETFTNLDLQNAELADKEFYRCTFENCQLQESRWKDSILEACVVRGCNVTRAQFGRIALREVRFEGSKLIGIDWSNIASNPEFSFVDSGLSYCSFVGLSMRKMEFLRCVAREVNFYDLDLTDSDFKGTDLSGSNFRGCTLTRTDFSETQGAFLDPAHNRLKDTRVPLDSVVNLAKTLGMRVAGYHDEVSTKGKKKAR</sequence>
<dbReference type="OrthoDB" id="5501263at2"/>
<accession>A0A540X411</accession>
<dbReference type="AlphaFoldDB" id="A0A540X411"/>
<dbReference type="InterPro" id="IPR001646">
    <property type="entry name" value="5peptide_repeat"/>
</dbReference>
<comment type="caution">
    <text evidence="1">The sequence shown here is derived from an EMBL/GenBank/DDBJ whole genome shotgun (WGS) entry which is preliminary data.</text>
</comment>
<dbReference type="EMBL" id="VIFM01000032">
    <property type="protein sequence ID" value="TQF15970.1"/>
    <property type="molecule type" value="Genomic_DNA"/>
</dbReference>
<gene>
    <name evidence="1" type="ORF">FJV41_10885</name>
</gene>
<evidence type="ECO:0000313" key="2">
    <source>
        <dbReference type="Proteomes" id="UP000315369"/>
    </source>
</evidence>
<evidence type="ECO:0000313" key="1">
    <source>
        <dbReference type="EMBL" id="TQF15970.1"/>
    </source>
</evidence>
<name>A0A540X411_9BACT</name>
<protein>
    <submittedName>
        <fullName evidence="1">Pentapeptide repeat-containing protein</fullName>
    </submittedName>
</protein>
<organism evidence="1 2">
    <name type="scientific">Myxococcus llanfairpwllgwyngyllgogerychwyrndrobwllllantysiliogogogochensis</name>
    <dbReference type="NCBI Taxonomy" id="2590453"/>
    <lineage>
        <taxon>Bacteria</taxon>
        <taxon>Pseudomonadati</taxon>
        <taxon>Myxococcota</taxon>
        <taxon>Myxococcia</taxon>
        <taxon>Myxococcales</taxon>
        <taxon>Cystobacterineae</taxon>
        <taxon>Myxococcaceae</taxon>
        <taxon>Myxococcus</taxon>
    </lineage>
</organism>
<reference evidence="1 2" key="1">
    <citation type="submission" date="2019-06" db="EMBL/GenBank/DDBJ databases">
        <authorList>
            <person name="Livingstone P."/>
            <person name="Whitworth D."/>
        </authorList>
    </citation>
    <scope>NUCLEOTIDE SEQUENCE [LARGE SCALE GENOMIC DNA]</scope>
    <source>
        <strain evidence="1 2">AM401</strain>
    </source>
</reference>
<dbReference type="Proteomes" id="UP000315369">
    <property type="component" value="Unassembled WGS sequence"/>
</dbReference>
<dbReference type="Gene3D" id="2.160.20.80">
    <property type="entry name" value="E3 ubiquitin-protein ligase SopA"/>
    <property type="match status" value="1"/>
</dbReference>
<dbReference type="Pfam" id="PF00805">
    <property type="entry name" value="Pentapeptide"/>
    <property type="match status" value="1"/>
</dbReference>
<dbReference type="SUPFAM" id="SSF141571">
    <property type="entry name" value="Pentapeptide repeat-like"/>
    <property type="match status" value="1"/>
</dbReference>
<proteinExistence type="predicted"/>
<dbReference type="PANTHER" id="PTHR42999:SF1">
    <property type="entry name" value="PENTAPEPTIDE REPEAT-CONTAINING PROTEIN"/>
    <property type="match status" value="1"/>
</dbReference>